<keyword evidence="5" id="KW-1185">Reference proteome</keyword>
<dbReference type="Proteomes" id="UP000029500">
    <property type="component" value="Chromosome"/>
</dbReference>
<keyword evidence="1 2" id="KW-0238">DNA-binding</keyword>
<dbReference type="GO" id="GO:0003677">
    <property type="term" value="F:DNA binding"/>
    <property type="evidence" value="ECO:0007669"/>
    <property type="project" value="UniProtKB-UniRule"/>
</dbReference>
<gene>
    <name evidence="4" type="ORF">PGRAT_19830</name>
</gene>
<dbReference type="InterPro" id="IPR039532">
    <property type="entry name" value="TetR_C_Firmicutes"/>
</dbReference>
<dbReference type="KEGG" id="pgm:PGRAT_19830"/>
<evidence type="ECO:0000259" key="3">
    <source>
        <dbReference type="PROSITE" id="PS50977"/>
    </source>
</evidence>
<organism evidence="4 5">
    <name type="scientific">Paenibacillus graminis</name>
    <dbReference type="NCBI Taxonomy" id="189425"/>
    <lineage>
        <taxon>Bacteria</taxon>
        <taxon>Bacillati</taxon>
        <taxon>Bacillota</taxon>
        <taxon>Bacilli</taxon>
        <taxon>Bacillales</taxon>
        <taxon>Paenibacillaceae</taxon>
        <taxon>Paenibacillus</taxon>
    </lineage>
</organism>
<dbReference type="Pfam" id="PF14278">
    <property type="entry name" value="TetR_C_8"/>
    <property type="match status" value="1"/>
</dbReference>
<accession>A0A089MDR0</accession>
<sequence>MKLDRRVARTREAISKAFLELFSEKKFSQITIHDISERANVNRGTVYLHYTDKYDLLDQCIEEHLKQLLTFCSHNKSREGITTLASELKPVFEFLETNFLFFSAMLQNQRTEVFRERLLEFVSANIKEELDSQKADTLINHELNAQFMASAFVGIVEYWIRNNMPHPPQYMAEQVWRLFERNEISPG</sequence>
<name>A0A089MDR0_9BACL</name>
<dbReference type="Gene3D" id="1.10.357.10">
    <property type="entry name" value="Tetracycline Repressor, domain 2"/>
    <property type="match status" value="1"/>
</dbReference>
<dbReference type="PROSITE" id="PS50977">
    <property type="entry name" value="HTH_TETR_2"/>
    <property type="match status" value="1"/>
</dbReference>
<evidence type="ECO:0000313" key="4">
    <source>
        <dbReference type="EMBL" id="AIQ69628.1"/>
    </source>
</evidence>
<evidence type="ECO:0000256" key="2">
    <source>
        <dbReference type="PROSITE-ProRule" id="PRU00335"/>
    </source>
</evidence>
<dbReference type="AlphaFoldDB" id="A0A089MDR0"/>
<feature type="DNA-binding region" description="H-T-H motif" evidence="2">
    <location>
        <begin position="31"/>
        <end position="50"/>
    </location>
</feature>
<evidence type="ECO:0000313" key="5">
    <source>
        <dbReference type="Proteomes" id="UP000029500"/>
    </source>
</evidence>
<dbReference type="eggNOG" id="COG1309">
    <property type="taxonomic scope" value="Bacteria"/>
</dbReference>
<dbReference type="PANTHER" id="PTHR43479">
    <property type="entry name" value="ACREF/ENVCD OPERON REPRESSOR-RELATED"/>
    <property type="match status" value="1"/>
</dbReference>
<dbReference type="InterPro" id="IPR001647">
    <property type="entry name" value="HTH_TetR"/>
</dbReference>
<dbReference type="SUPFAM" id="SSF46689">
    <property type="entry name" value="Homeodomain-like"/>
    <property type="match status" value="1"/>
</dbReference>
<evidence type="ECO:0000256" key="1">
    <source>
        <dbReference type="ARBA" id="ARBA00023125"/>
    </source>
</evidence>
<dbReference type="InterPro" id="IPR050624">
    <property type="entry name" value="HTH-type_Tx_Regulator"/>
</dbReference>
<dbReference type="EMBL" id="CP009287">
    <property type="protein sequence ID" value="AIQ69628.1"/>
    <property type="molecule type" value="Genomic_DNA"/>
</dbReference>
<protein>
    <recommendedName>
        <fullName evidence="3">HTH tetR-type domain-containing protein</fullName>
    </recommendedName>
</protein>
<dbReference type="InterPro" id="IPR009057">
    <property type="entry name" value="Homeodomain-like_sf"/>
</dbReference>
<feature type="domain" description="HTH tetR-type" evidence="3">
    <location>
        <begin position="8"/>
        <end position="68"/>
    </location>
</feature>
<dbReference type="Pfam" id="PF00440">
    <property type="entry name" value="TetR_N"/>
    <property type="match status" value="1"/>
</dbReference>
<proteinExistence type="predicted"/>
<dbReference type="PRINTS" id="PR00455">
    <property type="entry name" value="HTHTETR"/>
</dbReference>
<reference evidence="4 5" key="1">
    <citation type="submission" date="2014-08" db="EMBL/GenBank/DDBJ databases">
        <title>Comparative genomics of the Paenibacillus odorifer group.</title>
        <authorList>
            <person name="den Bakker H.C."/>
            <person name="Tsai Y.-C."/>
            <person name="Martin N."/>
            <person name="Korlach J."/>
            <person name="Wiedmann M."/>
        </authorList>
    </citation>
    <scope>NUCLEOTIDE SEQUENCE [LARGE SCALE GENOMIC DNA]</scope>
    <source>
        <strain evidence="4 5">DSM 15220</strain>
    </source>
</reference>
<dbReference type="PANTHER" id="PTHR43479:SF7">
    <property type="entry name" value="TETR-FAMILY TRANSCRIPTIONAL REGULATOR"/>
    <property type="match status" value="1"/>
</dbReference>
<dbReference type="HOGENOM" id="CLU_087539_0_1_9"/>